<sequence length="167" mass="18985">MENELQGLQNTTAKLGKEVETLKQLKNVQQLQDLNVLKQEVQSISSQTHALDVNQQTINLDFLSLYNQTIINQNKLKSLGKQQEADKNETMTFLQNIKTDQNRSRAILYGKIDTIDKNMNNTYAEFKEKANEKGKLESRMRLPGDVDSRNNIKAASANIADDIDEKS</sequence>
<dbReference type="OrthoDB" id="10452532at2759"/>
<feature type="region of interest" description="Disordered" evidence="1">
    <location>
        <begin position="129"/>
        <end position="149"/>
    </location>
</feature>
<gene>
    <name evidence="2" type="ORF">MCOR_40201</name>
</gene>
<evidence type="ECO:0000256" key="1">
    <source>
        <dbReference type="SAM" id="MobiDB-lite"/>
    </source>
</evidence>
<protein>
    <submittedName>
        <fullName evidence="2">Uncharacterized protein</fullName>
    </submittedName>
</protein>
<evidence type="ECO:0000313" key="2">
    <source>
        <dbReference type="EMBL" id="CAC5406649.1"/>
    </source>
</evidence>
<dbReference type="AlphaFoldDB" id="A0A6J8DFA0"/>
<dbReference type="EMBL" id="CACVKT020007264">
    <property type="protein sequence ID" value="CAC5406649.1"/>
    <property type="molecule type" value="Genomic_DNA"/>
</dbReference>
<proteinExistence type="predicted"/>
<keyword evidence="3" id="KW-1185">Reference proteome</keyword>
<organism evidence="2 3">
    <name type="scientific">Mytilus coruscus</name>
    <name type="common">Sea mussel</name>
    <dbReference type="NCBI Taxonomy" id="42192"/>
    <lineage>
        <taxon>Eukaryota</taxon>
        <taxon>Metazoa</taxon>
        <taxon>Spiralia</taxon>
        <taxon>Lophotrochozoa</taxon>
        <taxon>Mollusca</taxon>
        <taxon>Bivalvia</taxon>
        <taxon>Autobranchia</taxon>
        <taxon>Pteriomorphia</taxon>
        <taxon>Mytilida</taxon>
        <taxon>Mytiloidea</taxon>
        <taxon>Mytilidae</taxon>
        <taxon>Mytilinae</taxon>
        <taxon>Mytilus</taxon>
    </lineage>
</organism>
<reference evidence="2 3" key="1">
    <citation type="submission" date="2020-06" db="EMBL/GenBank/DDBJ databases">
        <authorList>
            <person name="Li R."/>
            <person name="Bekaert M."/>
        </authorList>
    </citation>
    <scope>NUCLEOTIDE SEQUENCE [LARGE SCALE GENOMIC DNA]</scope>
    <source>
        <strain evidence="3">wild</strain>
    </source>
</reference>
<dbReference type="Proteomes" id="UP000507470">
    <property type="component" value="Unassembled WGS sequence"/>
</dbReference>
<evidence type="ECO:0000313" key="3">
    <source>
        <dbReference type="Proteomes" id="UP000507470"/>
    </source>
</evidence>
<accession>A0A6J8DFA0</accession>
<name>A0A6J8DFA0_MYTCO</name>